<dbReference type="SUPFAM" id="SSF51197">
    <property type="entry name" value="Clavaminate synthase-like"/>
    <property type="match status" value="1"/>
</dbReference>
<reference evidence="4" key="1">
    <citation type="submission" date="2020-08" db="EMBL/GenBank/DDBJ databases">
        <title>Plant Genome Project.</title>
        <authorList>
            <person name="Zhang R.-G."/>
        </authorList>
    </citation>
    <scope>NUCLEOTIDE SEQUENCE</scope>
    <source>
        <strain evidence="4">WSP0</strain>
        <tissue evidence="4">Leaf</tissue>
    </source>
</reference>
<protein>
    <recommendedName>
        <fullName evidence="3">Non-haem dioxygenase N-terminal domain-containing protein</fullName>
    </recommendedName>
</protein>
<dbReference type="InterPro" id="IPR050231">
    <property type="entry name" value="Iron_ascorbate_oxido_reductase"/>
</dbReference>
<evidence type="ECO:0000259" key="3">
    <source>
        <dbReference type="Pfam" id="PF14226"/>
    </source>
</evidence>
<dbReference type="Pfam" id="PF14226">
    <property type="entry name" value="DIOX_N"/>
    <property type="match status" value="1"/>
</dbReference>
<gene>
    <name evidence="4" type="ORF">RHGRI_023374</name>
</gene>
<dbReference type="Gene3D" id="2.60.120.330">
    <property type="entry name" value="B-lactam Antibiotic, Isopenicillin N Synthase, Chain"/>
    <property type="match status" value="1"/>
</dbReference>
<keyword evidence="5" id="KW-1185">Reference proteome</keyword>
<dbReference type="InterPro" id="IPR027443">
    <property type="entry name" value="IPNS-like_sf"/>
</dbReference>
<evidence type="ECO:0000313" key="5">
    <source>
        <dbReference type="Proteomes" id="UP000823749"/>
    </source>
</evidence>
<feature type="domain" description="Non-haem dioxygenase N-terminal" evidence="3">
    <location>
        <begin position="8"/>
        <end position="113"/>
    </location>
</feature>
<dbReference type="PANTHER" id="PTHR47990">
    <property type="entry name" value="2-OXOGLUTARATE (2OG) AND FE(II)-DEPENDENT OXYGENASE SUPERFAMILY PROTEIN-RELATED"/>
    <property type="match status" value="1"/>
</dbReference>
<organism evidence="4 5">
    <name type="scientific">Rhododendron griersonianum</name>
    <dbReference type="NCBI Taxonomy" id="479676"/>
    <lineage>
        <taxon>Eukaryota</taxon>
        <taxon>Viridiplantae</taxon>
        <taxon>Streptophyta</taxon>
        <taxon>Embryophyta</taxon>
        <taxon>Tracheophyta</taxon>
        <taxon>Spermatophyta</taxon>
        <taxon>Magnoliopsida</taxon>
        <taxon>eudicotyledons</taxon>
        <taxon>Gunneridae</taxon>
        <taxon>Pentapetalae</taxon>
        <taxon>asterids</taxon>
        <taxon>Ericales</taxon>
        <taxon>Ericaceae</taxon>
        <taxon>Ericoideae</taxon>
        <taxon>Rhodoreae</taxon>
        <taxon>Rhododendron</taxon>
    </lineage>
</organism>
<sequence>MATNFKSIPIIDISPLLAKWDDPNMAGDQGVGEVVQQLDQACREAGFFYVKGHGIPDSIIKEVRNLTHKFFSLPYEEKLKIKISPAAGYRGYQRIGENITKGTPDMHEAIDVRFP</sequence>
<evidence type="ECO:0000256" key="1">
    <source>
        <dbReference type="ARBA" id="ARBA00022723"/>
    </source>
</evidence>
<comment type="caution">
    <text evidence="4">The sequence shown here is derived from an EMBL/GenBank/DDBJ whole genome shotgun (WGS) entry which is preliminary data.</text>
</comment>
<evidence type="ECO:0000313" key="4">
    <source>
        <dbReference type="EMBL" id="KAG5535586.1"/>
    </source>
</evidence>
<name>A0AAV6J3J5_9ERIC</name>
<dbReference type="GO" id="GO:0046872">
    <property type="term" value="F:metal ion binding"/>
    <property type="evidence" value="ECO:0007669"/>
    <property type="project" value="UniProtKB-KW"/>
</dbReference>
<dbReference type="EMBL" id="JACTNZ010000008">
    <property type="protein sequence ID" value="KAG5535586.1"/>
    <property type="molecule type" value="Genomic_DNA"/>
</dbReference>
<dbReference type="Proteomes" id="UP000823749">
    <property type="component" value="Chromosome 8"/>
</dbReference>
<proteinExistence type="predicted"/>
<dbReference type="InterPro" id="IPR026992">
    <property type="entry name" value="DIOX_N"/>
</dbReference>
<evidence type="ECO:0000256" key="2">
    <source>
        <dbReference type="ARBA" id="ARBA00023004"/>
    </source>
</evidence>
<accession>A0AAV6J3J5</accession>
<keyword evidence="2" id="KW-0408">Iron</keyword>
<dbReference type="AlphaFoldDB" id="A0AAV6J3J5"/>
<keyword evidence="1" id="KW-0479">Metal-binding</keyword>